<evidence type="ECO:0000313" key="4">
    <source>
        <dbReference type="EMBL" id="TKJ41238.1"/>
    </source>
</evidence>
<dbReference type="CDD" id="cd00298">
    <property type="entry name" value="ACD_sHsps_p23-like"/>
    <property type="match status" value="1"/>
</dbReference>
<comment type="similarity">
    <text evidence="1 2">Belongs to the small heat shock protein (HSP20) family.</text>
</comment>
<accession>A0A532V248</accession>
<dbReference type="Gene3D" id="2.60.40.790">
    <property type="match status" value="1"/>
</dbReference>
<feature type="domain" description="SHSP" evidence="3">
    <location>
        <begin position="37"/>
        <end position="150"/>
    </location>
</feature>
<dbReference type="Proteomes" id="UP000319619">
    <property type="component" value="Unassembled WGS sequence"/>
</dbReference>
<sequence length="156" mass="18028">MERENDTHRLIKDFQTLSEDIDLLMQSFIDDTHPVPGVGRGYLPAMDIFETETEMACLLELAGVAPQDVQIKLQNRTLLISGVRREIPGFDQRKYHKMELDFGCFERTLVIPEPVKPKTLQWQNLGGFYLIRIEKKFPGLTSHQGTIKQDNPDTRR</sequence>
<evidence type="ECO:0000313" key="5">
    <source>
        <dbReference type="Proteomes" id="UP000319619"/>
    </source>
</evidence>
<reference evidence="4 5" key="1">
    <citation type="submission" date="2017-06" db="EMBL/GenBank/DDBJ databases">
        <title>Novel microbial phyla capable of carbon fixation and sulfur reduction in deep-sea sediments.</title>
        <authorList>
            <person name="Huang J."/>
            <person name="Baker B."/>
            <person name="Wang Y."/>
        </authorList>
    </citation>
    <scope>NUCLEOTIDE SEQUENCE [LARGE SCALE GENOMIC DNA]</scope>
    <source>
        <strain evidence="4">B3_LCP</strain>
    </source>
</reference>
<dbReference type="PROSITE" id="PS01031">
    <property type="entry name" value="SHSP"/>
    <property type="match status" value="1"/>
</dbReference>
<dbReference type="Pfam" id="PF00011">
    <property type="entry name" value="HSP20"/>
    <property type="match status" value="1"/>
</dbReference>
<gene>
    <name evidence="4" type="ORF">CEE37_06115</name>
</gene>
<evidence type="ECO:0000256" key="1">
    <source>
        <dbReference type="PROSITE-ProRule" id="PRU00285"/>
    </source>
</evidence>
<dbReference type="EMBL" id="NJBN01000003">
    <property type="protein sequence ID" value="TKJ41238.1"/>
    <property type="molecule type" value="Genomic_DNA"/>
</dbReference>
<proteinExistence type="inferred from homology"/>
<dbReference type="InterPro" id="IPR002068">
    <property type="entry name" value="A-crystallin/Hsp20_dom"/>
</dbReference>
<dbReference type="InterPro" id="IPR008978">
    <property type="entry name" value="HSP20-like_chaperone"/>
</dbReference>
<organism evidence="4 5">
    <name type="scientific">candidate division LCP-89 bacterium B3_LCP</name>
    <dbReference type="NCBI Taxonomy" id="2012998"/>
    <lineage>
        <taxon>Bacteria</taxon>
        <taxon>Pseudomonadati</taxon>
        <taxon>Bacteria division LCP-89</taxon>
    </lineage>
</organism>
<name>A0A532V248_UNCL8</name>
<dbReference type="AlphaFoldDB" id="A0A532V248"/>
<protein>
    <recommendedName>
        <fullName evidence="3">SHSP domain-containing protein</fullName>
    </recommendedName>
</protein>
<evidence type="ECO:0000256" key="2">
    <source>
        <dbReference type="RuleBase" id="RU003616"/>
    </source>
</evidence>
<comment type="caution">
    <text evidence="4">The sequence shown here is derived from an EMBL/GenBank/DDBJ whole genome shotgun (WGS) entry which is preliminary data.</text>
</comment>
<evidence type="ECO:0000259" key="3">
    <source>
        <dbReference type="PROSITE" id="PS01031"/>
    </source>
</evidence>
<dbReference type="SUPFAM" id="SSF49764">
    <property type="entry name" value="HSP20-like chaperones"/>
    <property type="match status" value="1"/>
</dbReference>